<reference evidence="1" key="2">
    <citation type="journal article" date="2015" name="Data Brief">
        <title>Shoot transcriptome of the giant reed, Arundo donax.</title>
        <authorList>
            <person name="Barrero R.A."/>
            <person name="Guerrero F.D."/>
            <person name="Moolhuijzen P."/>
            <person name="Goolsby J.A."/>
            <person name="Tidwell J."/>
            <person name="Bellgard S.E."/>
            <person name="Bellgard M.I."/>
        </authorList>
    </citation>
    <scope>NUCLEOTIDE SEQUENCE</scope>
    <source>
        <tissue evidence="1">Shoot tissue taken approximately 20 cm above the soil surface</tissue>
    </source>
</reference>
<organism evidence="1">
    <name type="scientific">Arundo donax</name>
    <name type="common">Giant reed</name>
    <name type="synonym">Donax arundinaceus</name>
    <dbReference type="NCBI Taxonomy" id="35708"/>
    <lineage>
        <taxon>Eukaryota</taxon>
        <taxon>Viridiplantae</taxon>
        <taxon>Streptophyta</taxon>
        <taxon>Embryophyta</taxon>
        <taxon>Tracheophyta</taxon>
        <taxon>Spermatophyta</taxon>
        <taxon>Magnoliopsida</taxon>
        <taxon>Liliopsida</taxon>
        <taxon>Poales</taxon>
        <taxon>Poaceae</taxon>
        <taxon>PACMAD clade</taxon>
        <taxon>Arundinoideae</taxon>
        <taxon>Arundineae</taxon>
        <taxon>Arundo</taxon>
    </lineage>
</organism>
<sequence>MSSRGLSDSGGGGGSADRFLAQFLLFMVQPFDSLSVEKKFLLVSELLKKATPDTLEEVQHLTSLEANKDIPSGSLLRPNKKFKVHSEKLTIQAAPMVGFDAMTRANSTLEDFVCILY</sequence>
<accession>A0A0A9EZ72</accession>
<evidence type="ECO:0000313" key="1">
    <source>
        <dbReference type="EMBL" id="JAE04274.1"/>
    </source>
</evidence>
<dbReference type="PANTHER" id="PTHR35754:SF2">
    <property type="entry name" value="ATP SYNTHASE SUBUNIT B"/>
    <property type="match status" value="1"/>
</dbReference>
<dbReference type="PANTHER" id="PTHR35754">
    <property type="entry name" value="ATP SYNTHASE SUBUNIT B"/>
    <property type="match status" value="1"/>
</dbReference>
<dbReference type="AlphaFoldDB" id="A0A0A9EZ72"/>
<reference evidence="1" key="1">
    <citation type="submission" date="2014-09" db="EMBL/GenBank/DDBJ databases">
        <authorList>
            <person name="Magalhaes I.L.F."/>
            <person name="Oliveira U."/>
            <person name="Santos F.R."/>
            <person name="Vidigal T.H.D.A."/>
            <person name="Brescovit A.D."/>
            <person name="Santos A.J."/>
        </authorList>
    </citation>
    <scope>NUCLEOTIDE SEQUENCE</scope>
    <source>
        <tissue evidence="1">Shoot tissue taken approximately 20 cm above the soil surface</tissue>
    </source>
</reference>
<proteinExistence type="predicted"/>
<protein>
    <submittedName>
        <fullName evidence="1">Uncharacterized protein</fullName>
    </submittedName>
</protein>
<name>A0A0A9EZ72_ARUDO</name>
<dbReference type="EMBL" id="GBRH01193622">
    <property type="protein sequence ID" value="JAE04274.1"/>
    <property type="molecule type" value="Transcribed_RNA"/>
</dbReference>